<dbReference type="GeneID" id="105272266"/>
<proteinExistence type="predicted"/>
<dbReference type="EC" id="2.1.1.319" evidence="1"/>
<dbReference type="Proteomes" id="UP000694866">
    <property type="component" value="Unplaced"/>
</dbReference>
<dbReference type="Pfam" id="PF22528">
    <property type="entry name" value="PRMT_C"/>
    <property type="match status" value="1"/>
</dbReference>
<gene>
    <name evidence="8" type="primary">PRMT12</name>
    <name evidence="10" type="synonym">Art8</name>
    <name evidence="8" type="ORF">g.42776</name>
</gene>
<accession>A0A0C9RU48</accession>
<dbReference type="GO" id="GO:0035242">
    <property type="term" value="F:protein-arginine omega-N asymmetric methyltransferase activity"/>
    <property type="evidence" value="ECO:0007669"/>
    <property type="project" value="UniProtKB-EC"/>
</dbReference>
<evidence type="ECO:0000313" key="9">
    <source>
        <dbReference type="Proteomes" id="UP000694866"/>
    </source>
</evidence>
<dbReference type="FunFam" id="3.40.50.150:FF:000003">
    <property type="entry name" value="Blast:Protein arginine N-methyltransferase 1"/>
    <property type="match status" value="1"/>
</dbReference>
<evidence type="ECO:0000256" key="5">
    <source>
        <dbReference type="ARBA" id="ARBA00049303"/>
    </source>
</evidence>
<dbReference type="PROSITE" id="PS51678">
    <property type="entry name" value="SAM_MT_PRMT"/>
    <property type="match status" value="1"/>
</dbReference>
<keyword evidence="2 6" id="KW-0489">Methyltransferase</keyword>
<feature type="domain" description="Protein arginine N-methyltransferase" evidence="7">
    <location>
        <begin position="154"/>
        <end position="305"/>
    </location>
</feature>
<keyword evidence="3 6" id="KW-0808">Transferase</keyword>
<dbReference type="GO" id="GO:0032259">
    <property type="term" value="P:methylation"/>
    <property type="evidence" value="ECO:0007669"/>
    <property type="project" value="UniProtKB-KW"/>
</dbReference>
<dbReference type="OrthoDB" id="7848332at2759"/>
<dbReference type="PANTHER" id="PTHR11006">
    <property type="entry name" value="PROTEIN ARGININE N-METHYLTRANSFERASE"/>
    <property type="match status" value="1"/>
</dbReference>
<dbReference type="InterPro" id="IPR055135">
    <property type="entry name" value="PRMT_dom"/>
</dbReference>
<dbReference type="CTD" id="34528"/>
<evidence type="ECO:0000313" key="10">
    <source>
        <dbReference type="RefSeq" id="XP_011312609.1"/>
    </source>
</evidence>
<evidence type="ECO:0000313" key="8">
    <source>
        <dbReference type="EMBL" id="JAG82022.1"/>
    </source>
</evidence>
<dbReference type="GO" id="GO:0005634">
    <property type="term" value="C:nucleus"/>
    <property type="evidence" value="ECO:0007669"/>
    <property type="project" value="TreeGrafter"/>
</dbReference>
<keyword evidence="4 6" id="KW-0949">S-adenosyl-L-methionine</keyword>
<reference evidence="10" key="2">
    <citation type="submission" date="2025-04" db="UniProtKB">
        <authorList>
            <consortium name="RefSeq"/>
        </authorList>
    </citation>
    <scope>IDENTIFICATION</scope>
    <source>
        <strain evidence="10">USDA-PBARC FA_bdor</strain>
        <tissue evidence="10">Whole organism</tissue>
    </source>
</reference>
<dbReference type="EMBL" id="GBYB01012255">
    <property type="protein sequence ID" value="JAG82022.1"/>
    <property type="molecule type" value="Transcribed_RNA"/>
</dbReference>
<sequence>MATVVTKDEYFASYENLDVHKLLLADNPRMTAYKNAIMNNKDLFAGKVVMDVGAGTGILSIFCAQIGAKIVYAVEPTRLSSLIGNIAAENGVGHIVKVIPKKLENIRDGTVEVVDVIISEWMGFYLVHEGMLDTIITARDRFLVTNGLIFPCIAKLYAAPCQIPEFFEFWNDVCGVKMETVGYKFRESKCTIPEIMIVKPENLLSDGKLVASLDLTSVTINDLSTIGGRDLVFPANKSGKLQGICVWFDVEFPNSSQLSTSPRREPTHWKQTVILLPCCMEFDKSEPIALKITVRRDKRKPRWYRLEAEILNPEETEHELPCDCWLIKCIVTKKFILETGSY</sequence>
<protein>
    <recommendedName>
        <fullName evidence="1">type I protein arginine methyltransferase</fullName>
        <ecNumber evidence="1">2.1.1.319</ecNumber>
    </recommendedName>
</protein>
<evidence type="ECO:0000256" key="2">
    <source>
        <dbReference type="ARBA" id="ARBA00022603"/>
    </source>
</evidence>
<reference evidence="8" key="1">
    <citation type="submission" date="2015-01" db="EMBL/GenBank/DDBJ databases">
        <title>Transcriptome Assembly of Fopius arisanus.</title>
        <authorList>
            <person name="Geib S."/>
        </authorList>
    </citation>
    <scope>NUCLEOTIDE SEQUENCE</scope>
</reference>
<dbReference type="PANTHER" id="PTHR11006:SF122">
    <property type="entry name" value="ARGININE METHYLTRANSFERASE 8"/>
    <property type="match status" value="1"/>
</dbReference>
<accession>A0A9R1TNT5</accession>
<keyword evidence="9" id="KW-1185">Reference proteome</keyword>
<evidence type="ECO:0000256" key="1">
    <source>
        <dbReference type="ARBA" id="ARBA00011925"/>
    </source>
</evidence>
<dbReference type="AlphaFoldDB" id="A0A0C9RU48"/>
<dbReference type="Gene3D" id="3.40.50.150">
    <property type="entry name" value="Vaccinia Virus protein VP39"/>
    <property type="match status" value="1"/>
</dbReference>
<evidence type="ECO:0000259" key="7">
    <source>
        <dbReference type="Pfam" id="PF22528"/>
    </source>
</evidence>
<evidence type="ECO:0000256" key="3">
    <source>
        <dbReference type="ARBA" id="ARBA00022679"/>
    </source>
</evidence>
<evidence type="ECO:0000256" key="6">
    <source>
        <dbReference type="PROSITE-ProRule" id="PRU01015"/>
    </source>
</evidence>
<dbReference type="Gene3D" id="2.70.160.11">
    <property type="entry name" value="Hnrnp arginine n-methyltransferase1"/>
    <property type="match status" value="1"/>
</dbReference>
<dbReference type="GO" id="GO:0042054">
    <property type="term" value="F:histone methyltransferase activity"/>
    <property type="evidence" value="ECO:0007669"/>
    <property type="project" value="TreeGrafter"/>
</dbReference>
<dbReference type="CDD" id="cd02440">
    <property type="entry name" value="AdoMet_MTases"/>
    <property type="match status" value="1"/>
</dbReference>
<dbReference type="SUPFAM" id="SSF53335">
    <property type="entry name" value="S-adenosyl-L-methionine-dependent methyltransferases"/>
    <property type="match status" value="1"/>
</dbReference>
<evidence type="ECO:0000256" key="4">
    <source>
        <dbReference type="ARBA" id="ARBA00022691"/>
    </source>
</evidence>
<organism evidence="8">
    <name type="scientific">Fopius arisanus</name>
    <dbReference type="NCBI Taxonomy" id="64838"/>
    <lineage>
        <taxon>Eukaryota</taxon>
        <taxon>Metazoa</taxon>
        <taxon>Ecdysozoa</taxon>
        <taxon>Arthropoda</taxon>
        <taxon>Hexapoda</taxon>
        <taxon>Insecta</taxon>
        <taxon>Pterygota</taxon>
        <taxon>Neoptera</taxon>
        <taxon>Endopterygota</taxon>
        <taxon>Hymenoptera</taxon>
        <taxon>Apocrita</taxon>
        <taxon>Ichneumonoidea</taxon>
        <taxon>Braconidae</taxon>
        <taxon>Opiinae</taxon>
        <taxon>Fopius</taxon>
    </lineage>
</organism>
<comment type="catalytic activity">
    <reaction evidence="5">
        <text>L-arginyl-[protein] + S-adenosyl-L-methionine = N(omega)-methyl-L-arginyl-[protein] + S-adenosyl-L-homocysteine + H(+)</text>
        <dbReference type="Rhea" id="RHEA:48100"/>
        <dbReference type="Rhea" id="RHEA-COMP:10532"/>
        <dbReference type="Rhea" id="RHEA-COMP:11990"/>
        <dbReference type="ChEBI" id="CHEBI:15378"/>
        <dbReference type="ChEBI" id="CHEBI:29965"/>
        <dbReference type="ChEBI" id="CHEBI:57856"/>
        <dbReference type="ChEBI" id="CHEBI:59789"/>
        <dbReference type="ChEBI" id="CHEBI:65280"/>
    </reaction>
    <physiologicalReaction direction="left-to-right" evidence="5">
        <dbReference type="Rhea" id="RHEA:48101"/>
    </physiologicalReaction>
</comment>
<dbReference type="GO" id="GO:0035241">
    <property type="term" value="F:protein-arginine omega-N monomethyltransferase activity"/>
    <property type="evidence" value="ECO:0007669"/>
    <property type="project" value="TreeGrafter"/>
</dbReference>
<dbReference type="Pfam" id="PF06325">
    <property type="entry name" value="PrmA"/>
    <property type="match status" value="1"/>
</dbReference>
<dbReference type="InterPro" id="IPR029063">
    <property type="entry name" value="SAM-dependent_MTases_sf"/>
</dbReference>
<name>A0A0C9RU48_9HYME</name>
<dbReference type="InterPro" id="IPR025799">
    <property type="entry name" value="Arg_MeTrfase"/>
</dbReference>
<dbReference type="KEGG" id="fas:105272266"/>
<dbReference type="RefSeq" id="XP_011312609.1">
    <property type="nucleotide sequence ID" value="XM_011314307.1"/>
</dbReference>